<sequence length="75" mass="8523">MAQEAEQKELEYHKAAYVEYLNGSFLFDSMYAEDPEASKLAYLPGVPELLETYPVWFGTELTAHLENSTSARFLA</sequence>
<organism evidence="1 2">
    <name type="scientific">Sphaerodactylus townsendi</name>
    <dbReference type="NCBI Taxonomy" id="933632"/>
    <lineage>
        <taxon>Eukaryota</taxon>
        <taxon>Metazoa</taxon>
        <taxon>Chordata</taxon>
        <taxon>Craniata</taxon>
        <taxon>Vertebrata</taxon>
        <taxon>Euteleostomi</taxon>
        <taxon>Lepidosauria</taxon>
        <taxon>Squamata</taxon>
        <taxon>Bifurcata</taxon>
        <taxon>Gekkota</taxon>
        <taxon>Sphaerodactylidae</taxon>
        <taxon>Sphaerodactylus</taxon>
    </lineage>
</organism>
<proteinExistence type="predicted"/>
<accession>A0ACB8FKR2</accession>
<protein>
    <submittedName>
        <fullName evidence="1">Dynein regulatory complex subunit 3</fullName>
    </submittedName>
</protein>
<dbReference type="Proteomes" id="UP000827872">
    <property type="component" value="Linkage Group LG04"/>
</dbReference>
<gene>
    <name evidence="1" type="primary">DRC3_2</name>
    <name evidence="1" type="ORF">K3G42_031276</name>
</gene>
<reference evidence="1" key="1">
    <citation type="submission" date="2021-08" db="EMBL/GenBank/DDBJ databases">
        <title>The first chromosome-level gecko genome reveals the dynamic sex chromosomes of Neotropical dwarf geckos (Sphaerodactylidae: Sphaerodactylus).</title>
        <authorList>
            <person name="Pinto B.J."/>
            <person name="Keating S.E."/>
            <person name="Gamble T."/>
        </authorList>
    </citation>
    <scope>NUCLEOTIDE SEQUENCE</scope>
    <source>
        <strain evidence="1">TG3544</strain>
    </source>
</reference>
<name>A0ACB8FKR2_9SAUR</name>
<evidence type="ECO:0000313" key="2">
    <source>
        <dbReference type="Proteomes" id="UP000827872"/>
    </source>
</evidence>
<evidence type="ECO:0000313" key="1">
    <source>
        <dbReference type="EMBL" id="KAH8005812.1"/>
    </source>
</evidence>
<dbReference type="EMBL" id="CM037617">
    <property type="protein sequence ID" value="KAH8005812.1"/>
    <property type="molecule type" value="Genomic_DNA"/>
</dbReference>
<keyword evidence="2" id="KW-1185">Reference proteome</keyword>
<comment type="caution">
    <text evidence="1">The sequence shown here is derived from an EMBL/GenBank/DDBJ whole genome shotgun (WGS) entry which is preliminary data.</text>
</comment>